<comment type="caution">
    <text evidence="2">The sequence shown here is derived from an EMBL/GenBank/DDBJ whole genome shotgun (WGS) entry which is preliminary data.</text>
</comment>
<dbReference type="Proteomes" id="UP000801428">
    <property type="component" value="Unassembled WGS sequence"/>
</dbReference>
<evidence type="ECO:0000313" key="2">
    <source>
        <dbReference type="EMBL" id="KAF3001242.1"/>
    </source>
</evidence>
<name>A0A9P4TDR2_CURKU</name>
<gene>
    <name evidence="2" type="ORF">E8E13_002985</name>
</gene>
<organism evidence="2 3">
    <name type="scientific">Curvularia kusanoi</name>
    <name type="common">Cochliobolus kusanoi</name>
    <dbReference type="NCBI Taxonomy" id="90978"/>
    <lineage>
        <taxon>Eukaryota</taxon>
        <taxon>Fungi</taxon>
        <taxon>Dikarya</taxon>
        <taxon>Ascomycota</taxon>
        <taxon>Pezizomycotina</taxon>
        <taxon>Dothideomycetes</taxon>
        <taxon>Pleosporomycetidae</taxon>
        <taxon>Pleosporales</taxon>
        <taxon>Pleosporineae</taxon>
        <taxon>Pleosporaceae</taxon>
        <taxon>Curvularia</taxon>
    </lineage>
</organism>
<dbReference type="EMBL" id="SWKU01000013">
    <property type="protein sequence ID" value="KAF3001242.1"/>
    <property type="molecule type" value="Genomic_DNA"/>
</dbReference>
<keyword evidence="1" id="KW-0812">Transmembrane</keyword>
<keyword evidence="1" id="KW-1133">Transmembrane helix</keyword>
<dbReference type="OrthoDB" id="3540210at2759"/>
<evidence type="ECO:0000313" key="3">
    <source>
        <dbReference type="Proteomes" id="UP000801428"/>
    </source>
</evidence>
<proteinExistence type="predicted"/>
<sequence length="307" mass="35162">MIFVGLNGVKYQSKVYDPLFNATQALDATVRYSNGTHQPATMYRASKIARALACQEQYQFCYRLPSGQDECTELGELPLSVWLGSLPPPPHIDFSAFPNANEMQKTLIRLIATSAYVFNIEKVAKDFEARSVEDRDNEKGLPQDQWLNELSRWQKQILASLQVSVRDYSLGPWRRDKAYTKFYSPSTKAEEQLCGMQKVKKNGSVVNINVFGLSFIIAFSVVVALLDMFILKFMIYLSKFRAALNPRIDRWIQDGIWQLQRRAYEGEGYHGWTDLEADIPLTTEDKLKDLPILWLPSKSPDLSQDRT</sequence>
<evidence type="ECO:0000256" key="1">
    <source>
        <dbReference type="SAM" id="Phobius"/>
    </source>
</evidence>
<protein>
    <submittedName>
        <fullName evidence="2">Uncharacterized protein</fullName>
    </submittedName>
</protein>
<dbReference type="AlphaFoldDB" id="A0A9P4TDR2"/>
<accession>A0A9P4TDR2</accession>
<reference evidence="2" key="1">
    <citation type="submission" date="2019-04" db="EMBL/GenBank/DDBJ databases">
        <title>Sequencing of skin fungus with MAO and IRED activity.</title>
        <authorList>
            <person name="Marsaioli A.J."/>
            <person name="Bonatto J.M.C."/>
            <person name="Reis Junior O."/>
        </authorList>
    </citation>
    <scope>NUCLEOTIDE SEQUENCE</scope>
    <source>
        <strain evidence="2">30M1</strain>
    </source>
</reference>
<keyword evidence="1" id="KW-0472">Membrane</keyword>
<keyword evidence="3" id="KW-1185">Reference proteome</keyword>
<feature type="transmembrane region" description="Helical" evidence="1">
    <location>
        <begin position="210"/>
        <end position="231"/>
    </location>
</feature>